<dbReference type="PANTHER" id="PTHR17985">
    <property type="entry name" value="SER/THR-RICH PROTEIN T10 IN DGCR REGION"/>
    <property type="match status" value="1"/>
</dbReference>
<proteinExistence type="predicted"/>
<keyword evidence="2" id="KW-1185">Reference proteome</keyword>
<dbReference type="Pfam" id="PF05742">
    <property type="entry name" value="TANGO2"/>
    <property type="match status" value="1"/>
</dbReference>
<dbReference type="InterPro" id="IPR008551">
    <property type="entry name" value="TANGO2"/>
</dbReference>
<dbReference type="Proteomes" id="UP001307705">
    <property type="component" value="Unassembled WGS sequence"/>
</dbReference>
<gene>
    <name evidence="1" type="ORF">Ataiwa_02410</name>
</gene>
<dbReference type="RefSeq" id="WP_338226816.1">
    <property type="nucleotide sequence ID" value="NZ_BTPE01000001.1"/>
</dbReference>
<evidence type="ECO:0000313" key="1">
    <source>
        <dbReference type="EMBL" id="GMQ31969.1"/>
    </source>
</evidence>
<protein>
    <submittedName>
        <fullName evidence="1">NRDE family protein</fullName>
    </submittedName>
</protein>
<comment type="caution">
    <text evidence="1">The sequence shown here is derived from an EMBL/GenBank/DDBJ whole genome shotgun (WGS) entry which is preliminary data.</text>
</comment>
<accession>A0ABQ6PVH6</accession>
<reference evidence="1 2" key="1">
    <citation type="submission" date="2023-08" db="EMBL/GenBank/DDBJ databases">
        <title>Draft genome sequence of Algoriphagus taiwanensis.</title>
        <authorList>
            <person name="Takatani N."/>
            <person name="Hosokawa M."/>
            <person name="Sawabe T."/>
        </authorList>
    </citation>
    <scope>NUCLEOTIDE SEQUENCE [LARGE SCALE GENOMIC DNA]</scope>
    <source>
        <strain evidence="1 2">JCM 19755</strain>
    </source>
</reference>
<sequence>MCLVALAWKVHDDFPLLISANRDEFFDRPTTPLHQWEEGWYAGKDLKGGGTWMGFHPNGKWALLTNYRDFTQVRAPQISRGKLVTDYLQSTISSENYLDQVWAKRQNFDGFNLLISEGDRIFYLSNYGNGPEELQPGVHGLSNGLINEPWPKTELAKKQLGSVLSNPDSGSLLSILKSQEKFPWKLLPQTGVPKETEENLSAQLIRMPPNYGTVSASAVLRDKTGETQITERRFGWDFSQFSETLVKF</sequence>
<name>A0ABQ6PVH6_9BACT</name>
<dbReference type="PANTHER" id="PTHR17985:SF8">
    <property type="entry name" value="TRANSPORT AND GOLGI ORGANIZATION PROTEIN 2 HOMOLOG"/>
    <property type="match status" value="1"/>
</dbReference>
<evidence type="ECO:0000313" key="2">
    <source>
        <dbReference type="Proteomes" id="UP001307705"/>
    </source>
</evidence>
<dbReference type="EMBL" id="BTPE01000001">
    <property type="protein sequence ID" value="GMQ31969.1"/>
    <property type="molecule type" value="Genomic_DNA"/>
</dbReference>
<organism evidence="1 2">
    <name type="scientific">Algoriphagus taiwanensis</name>
    <dbReference type="NCBI Taxonomy" id="1445656"/>
    <lineage>
        <taxon>Bacteria</taxon>
        <taxon>Pseudomonadati</taxon>
        <taxon>Bacteroidota</taxon>
        <taxon>Cytophagia</taxon>
        <taxon>Cytophagales</taxon>
        <taxon>Cyclobacteriaceae</taxon>
        <taxon>Algoriphagus</taxon>
    </lineage>
</organism>